<reference evidence="1" key="1">
    <citation type="submission" date="2017-11" db="EMBL/GenBank/DDBJ databases">
        <title>The Silenced vanM Gene Cluster on Plasmid was Prevalent in Clinical Isolates of Enterococci from Hangzhou, China.</title>
        <authorList>
            <person name="Sun L."/>
            <person name="Qu T."/>
            <person name="Chen Y."/>
            <person name="Fu Y."/>
            <person name="Yang Q."/>
            <person name="Yu Y."/>
        </authorList>
    </citation>
    <scope>NUCLEOTIDE SEQUENCE</scope>
    <source>
        <strain evidence="1">SRR6</strain>
        <plasmid evidence="1">pEMSRR6</plasmid>
    </source>
</reference>
<reference evidence="2" key="2">
    <citation type="journal article" date="2020" name="J. Antimicrob. Chemother.">
        <title>Tandem amplification of the vanM gene cluster drives vancomycin resistance in vancomycin-variable enterococci.</title>
        <authorList>
            <person name="Sun L."/>
            <person name="Chen Y."/>
            <person name="Hua X."/>
            <person name="Chen Y."/>
            <person name="Hong J."/>
            <person name="Wu X."/>
            <person name="Jiang Y."/>
            <person name="van Schaik W."/>
            <person name="Qu T."/>
            <person name="Yu Y."/>
        </authorList>
    </citation>
    <scope>NUCLEOTIDE SEQUENCE [LARGE SCALE GENOMIC DNA]</scope>
    <source>
        <strain evidence="2">ZY2</strain>
        <plasmid evidence="2">pZY2</plasmid>
    </source>
</reference>
<proteinExistence type="predicted"/>
<accession>A0A3G1TV63</accession>
<evidence type="ECO:0000313" key="1">
    <source>
        <dbReference type="EMBL" id="AYF52784.1"/>
    </source>
</evidence>
<gene>
    <name evidence="2" type="ORF">FCF09_14320</name>
</gene>
<sequence>MNNLPEKNRVFRLKGDLSQFKLDENGEFFVWMRHEHCWCNPFELRKENEIRTKIENGEWDYLFRWSDESFIANNMDHAFVSFLDNTWGTWYDCYLKKLGFQNIDIDAIECLKEVDNKYEEEPYYLLQQKLANDSVFQVEVWENEDGTYEGLAQEIPLSEKKCSI</sequence>
<name>A0A3G1TV63_ENTFC</name>
<evidence type="ECO:0000313" key="2">
    <source>
        <dbReference type="EMBL" id="QHT44854.1"/>
    </source>
</evidence>
<organism evidence="1">
    <name type="scientific">Enterococcus faecium</name>
    <name type="common">Streptococcus faecium</name>
    <dbReference type="NCBI Taxonomy" id="1352"/>
    <lineage>
        <taxon>Bacteria</taxon>
        <taxon>Bacillati</taxon>
        <taxon>Bacillota</taxon>
        <taxon>Bacilli</taxon>
        <taxon>Lactobacillales</taxon>
        <taxon>Enterococcaceae</taxon>
        <taxon>Enterococcus</taxon>
    </lineage>
</organism>
<dbReference type="AlphaFoldDB" id="A0A3G1TV63"/>
<protein>
    <submittedName>
        <fullName evidence="1">Uncharacterized protein</fullName>
    </submittedName>
</protein>
<geneLocation type="plasmid" evidence="1">
    <name>pEMSRR6</name>
</geneLocation>
<geneLocation type="plasmid" evidence="2">
    <name>pZY2</name>
</geneLocation>
<keyword evidence="1" id="KW-0614">Plasmid</keyword>
<dbReference type="RefSeq" id="WP_016922491.1">
    <property type="nucleotide sequence ID" value="NZ_CP039730.1"/>
</dbReference>
<dbReference type="EMBL" id="CP039730">
    <property type="protein sequence ID" value="QHT44854.1"/>
    <property type="molecule type" value="Genomic_DNA"/>
</dbReference>
<dbReference type="EMBL" id="MG640601">
    <property type="protein sequence ID" value="AYF52784.1"/>
    <property type="molecule type" value="Genomic_DNA"/>
</dbReference>